<evidence type="ECO:0000313" key="2">
    <source>
        <dbReference type="Proteomes" id="UP001177021"/>
    </source>
</evidence>
<comment type="caution">
    <text evidence="1">The sequence shown here is derived from an EMBL/GenBank/DDBJ whole genome shotgun (WGS) entry which is preliminary data.</text>
</comment>
<keyword evidence="2" id="KW-1185">Reference proteome</keyword>
<organism evidence="1 2">
    <name type="scientific">Trifolium pratense</name>
    <name type="common">Red clover</name>
    <dbReference type="NCBI Taxonomy" id="57577"/>
    <lineage>
        <taxon>Eukaryota</taxon>
        <taxon>Viridiplantae</taxon>
        <taxon>Streptophyta</taxon>
        <taxon>Embryophyta</taxon>
        <taxon>Tracheophyta</taxon>
        <taxon>Spermatophyta</taxon>
        <taxon>Magnoliopsida</taxon>
        <taxon>eudicotyledons</taxon>
        <taxon>Gunneridae</taxon>
        <taxon>Pentapetalae</taxon>
        <taxon>rosids</taxon>
        <taxon>fabids</taxon>
        <taxon>Fabales</taxon>
        <taxon>Fabaceae</taxon>
        <taxon>Papilionoideae</taxon>
        <taxon>50 kb inversion clade</taxon>
        <taxon>NPAAA clade</taxon>
        <taxon>Hologalegina</taxon>
        <taxon>IRL clade</taxon>
        <taxon>Trifolieae</taxon>
        <taxon>Trifolium</taxon>
    </lineage>
</organism>
<proteinExistence type="predicted"/>
<dbReference type="Proteomes" id="UP001177021">
    <property type="component" value="Unassembled WGS sequence"/>
</dbReference>
<reference evidence="1" key="1">
    <citation type="submission" date="2023-10" db="EMBL/GenBank/DDBJ databases">
        <authorList>
            <person name="Rodriguez Cubillos JULIANA M."/>
            <person name="De Vega J."/>
        </authorList>
    </citation>
    <scope>NUCLEOTIDE SEQUENCE</scope>
</reference>
<protein>
    <submittedName>
        <fullName evidence="1">Uncharacterized protein</fullName>
    </submittedName>
</protein>
<gene>
    <name evidence="1" type="ORF">MILVUS5_LOCUS22121</name>
</gene>
<evidence type="ECO:0000313" key="1">
    <source>
        <dbReference type="EMBL" id="CAJ2655121.1"/>
    </source>
</evidence>
<sequence length="893" mass="102719">MANNCEIDFTRTITATGASEYRIDGNFVTWNDYNAKLKSLGILVNARNFLVFQGDVESIASKNPKELTLLIEQISGSDEFKRDYEKFEEEKASAVEKSALVYQKMRYIVMEKEQKKEQKKEAEKHLDLQDQLKSLKKERFLWKLFDIENDIVKTTEELVIVKKFKHEAEKKKEEQAKYLKEIVQLEKKIIKKSNKLDEALVAELPEHIKLKEEISLINSKIEKVKNELVKKWEERSRHADDIAMLQTGIKDLTEKMKDLEEKGRNVGGQIKLDGNDLEEYFRIKAEVGMKTANLREEKELFDRKNKCEKGKTKCQNLKMTELPVMKEKQSDFDRKYAELKKQIDDAENELNELKADKYENERDARFSDTVAKLKYLFQGVHGRMTDPNLCSPTQKKYNLAVTVAMGKFMDAVVVVDEKTAKECISYLKWMMLPPRTFIPLKSIRVKQIIERLRSLGGSTKLVFDVIQVDPSLEKAVLFAVGNTLVCEDLEEAKILSWSGERLKVVTLDGIMLTKSGTMTGGTSDWMATRAKKWDAKKFEDSNEEAEAKLEAKTATEDINQLKNEAKVLKSKSENCEKEIHEWKEKASVASSKEARNKRLMEQKHEILRKCELEQISLPIISDPMDTDSSLTGPVFDFGNLSRRLQNRSHSDKDKIEVEFKQNMDALMSGIKRTTPNFKASDQYEALVEKERAVTEEFKAVREEEKYKIDRFKNVRKKRYDLFMDAFNNISGNIDKTYKELTKSNTHPLGGQAYLYLENEDDPFLHGIRYNAMPPGQRYRDMELLSGGEKTVAALALLFTIHRYKPSPFFILDEVDAALDNLNVANVAGFIRSKSCEGARANQDADGGSGFQIIQISQKDSIYYKAEALVGVYRDSERGCSRTLSFDLTKHRES</sequence>
<name>A0ACB0KD23_TRIPR</name>
<dbReference type="EMBL" id="CASHSV030000206">
    <property type="protein sequence ID" value="CAJ2655121.1"/>
    <property type="molecule type" value="Genomic_DNA"/>
</dbReference>
<accession>A0ACB0KD23</accession>